<feature type="compositionally biased region" description="Basic residues" evidence="7">
    <location>
        <begin position="1"/>
        <end position="20"/>
    </location>
</feature>
<dbReference type="SUPFAM" id="SSF52540">
    <property type="entry name" value="P-loop containing nucleoside triphosphate hydrolases"/>
    <property type="match status" value="1"/>
</dbReference>
<evidence type="ECO:0000259" key="8">
    <source>
        <dbReference type="PROSITE" id="PS51755"/>
    </source>
</evidence>
<gene>
    <name evidence="9" type="ORF">SSDG_04092</name>
</gene>
<evidence type="ECO:0000256" key="2">
    <source>
        <dbReference type="ARBA" id="ARBA00023012"/>
    </source>
</evidence>
<accession>B5HG58</accession>
<dbReference type="InterPro" id="IPR027417">
    <property type="entry name" value="P-loop_NTPase"/>
</dbReference>
<dbReference type="GO" id="GO:0006355">
    <property type="term" value="P:regulation of DNA-templated transcription"/>
    <property type="evidence" value="ECO:0007669"/>
    <property type="project" value="InterPro"/>
</dbReference>
<dbReference type="Gene3D" id="1.10.10.10">
    <property type="entry name" value="Winged helix-like DNA-binding domain superfamily/Winged helix DNA-binding domain"/>
    <property type="match status" value="1"/>
</dbReference>
<evidence type="ECO:0000256" key="5">
    <source>
        <dbReference type="ARBA" id="ARBA00023163"/>
    </source>
</evidence>
<keyword evidence="2" id="KW-0902">Two-component regulatory system</keyword>
<dbReference type="GO" id="GO:0003677">
    <property type="term" value="F:DNA binding"/>
    <property type="evidence" value="ECO:0007669"/>
    <property type="project" value="UniProtKB-UniRule"/>
</dbReference>
<feature type="domain" description="OmpR/PhoB-type" evidence="8">
    <location>
        <begin position="155"/>
        <end position="253"/>
    </location>
</feature>
<dbReference type="AlphaFoldDB" id="B5HG58"/>
<dbReference type="InterPro" id="IPR016032">
    <property type="entry name" value="Sig_transdc_resp-reg_C-effctor"/>
</dbReference>
<reference evidence="10" key="2">
    <citation type="submission" date="2009-10" db="EMBL/GenBank/DDBJ databases">
        <title>The genome sequence of Streptomyces pristinaespiralis strain ATCC 25486.</title>
        <authorList>
            <consortium name="The Broad Institute Genome Sequencing Platform"/>
            <consortium name="Broad Institute Microbial Sequencing Center"/>
            <person name="Fischbach M."/>
            <person name="Godfrey P."/>
            <person name="Ward D."/>
            <person name="Young S."/>
            <person name="Zeng Q."/>
            <person name="Koehrsen M."/>
            <person name="Alvarado L."/>
            <person name="Berlin A.M."/>
            <person name="Bochicchio J."/>
            <person name="Borenstein D."/>
            <person name="Chapman S.B."/>
            <person name="Chen Z."/>
            <person name="Engels R."/>
            <person name="Freedman E."/>
            <person name="Gellesch M."/>
            <person name="Goldberg J."/>
            <person name="Griggs A."/>
            <person name="Gujja S."/>
            <person name="Heilman E.R."/>
            <person name="Heiman D.I."/>
            <person name="Hepburn T.A."/>
            <person name="Howarth C."/>
            <person name="Jen D."/>
            <person name="Larson L."/>
            <person name="Lewis B."/>
            <person name="Mehta T."/>
            <person name="Park D."/>
            <person name="Pearson M."/>
            <person name="Richards J."/>
            <person name="Roberts A."/>
            <person name="Saif S."/>
            <person name="Shea T.D."/>
            <person name="Shenoy N."/>
            <person name="Sisk P."/>
            <person name="Stolte C."/>
            <person name="Sykes S.N."/>
            <person name="Thomson T."/>
            <person name="Walk T."/>
            <person name="White J."/>
            <person name="Yandava C."/>
            <person name="Straight P."/>
            <person name="Clardy J."/>
            <person name="Hung D."/>
            <person name="Kolter R."/>
            <person name="Mekalanos J."/>
            <person name="Walker S."/>
            <person name="Walsh C.T."/>
            <person name="Wieland-Brown L.C."/>
            <person name="Haas B."/>
            <person name="Nusbaum C."/>
            <person name="Birren B."/>
        </authorList>
    </citation>
    <scope>NUCLEOTIDE SEQUENCE [LARGE SCALE GENOMIC DNA]</scope>
    <source>
        <strain evidence="10">ATCC 25486 / DSM 40338 / CBS 914.69 / JCM 4507 / NBRC 13074 / NRRL 2958 / 5647</strain>
    </source>
</reference>
<name>B5HG58_STRE2</name>
<dbReference type="HOGENOM" id="CLU_004665_6_0_11"/>
<dbReference type="Gene3D" id="1.25.40.10">
    <property type="entry name" value="Tetratricopeptide repeat domain"/>
    <property type="match status" value="1"/>
</dbReference>
<dbReference type="InterPro" id="IPR011990">
    <property type="entry name" value="TPR-like_helical_dom_sf"/>
</dbReference>
<reference evidence="10" key="1">
    <citation type="submission" date="2008-02" db="EMBL/GenBank/DDBJ databases">
        <authorList>
            <consortium name="The Broad Institute Genome Sequencing Platform"/>
            <person name="Fischbach M."/>
            <person name="Ward D."/>
            <person name="Young S."/>
            <person name="Jaffe D."/>
            <person name="Gnerre S."/>
            <person name="Berlin A."/>
            <person name="Heiman D."/>
            <person name="Hepburn T."/>
            <person name="Sykes S."/>
            <person name="Alvarado L."/>
            <person name="Kodira C.D."/>
            <person name="Straight P."/>
            <person name="Clardy J."/>
            <person name="Hung D."/>
            <person name="Kolter R."/>
            <person name="Mekalanos J."/>
            <person name="Walker S."/>
            <person name="Walsh C.T."/>
            <person name="Lander E."/>
            <person name="Galagan J."/>
            <person name="Nusbaum C."/>
            <person name="Birren B."/>
        </authorList>
    </citation>
    <scope>NUCLEOTIDE SEQUENCE [LARGE SCALE GENOMIC DNA]</scope>
    <source>
        <strain evidence="10">ATCC 25486 / DSM 40338 / CBS 914.69 / JCM 4507 / NBRC 13074 / NRRL 2958 / 5647</strain>
    </source>
</reference>
<dbReference type="SMART" id="SM01043">
    <property type="entry name" value="BTAD"/>
    <property type="match status" value="1"/>
</dbReference>
<dbReference type="InterPro" id="IPR051677">
    <property type="entry name" value="AfsR-DnrI-RedD_regulator"/>
</dbReference>
<dbReference type="SUPFAM" id="SSF46894">
    <property type="entry name" value="C-terminal effector domain of the bipartite response regulators"/>
    <property type="match status" value="1"/>
</dbReference>
<feature type="region of interest" description="Disordered" evidence="7">
    <location>
        <begin position="1"/>
        <end position="161"/>
    </location>
</feature>
<sequence length="789" mass="87369">MARRRVVRAHHDRHTCHRTHTQIVLGRRCTGRQHGAHPAGRRAGRRTTPAAGQAQPRRHRRTQTAAEPRPVRRRPPRRRLEHQARRRTPRRARPGRDRGRRPARHRPGRLPGRTRRQPRQHRLPPPRLLPRRPAPRHRGTPARRRPDMSRAAADSDCPRPRDVSFHTLGTLELRVANEQVHIGADKQRVLLAMLLAHDGRAVPVPALVREIWGDEPPQSAVANLRTYVMQLRRHLPGGEARLTTSRSGYLLRVDDTDFDIPRFRARAADARRAVAQRRLPEAAELYTEALALWRGAPLENVTQGVALRTFTQHLTELYLSTVEEQVGVETALGRHSCVVQRLRHVVKLHPLHERLRGRLMLALYCDGDVAGALATFTEARQALRDELGMEPGEDLCRLHQAVLRRDPALLPRRTGTAAGAAPASPLVPRQLPPETTVFVGRRQEIALAREALRTSPTRAVGAPTVVFHGQGGFGASALALHHAHELAPLYPDGQLYIDLACPTPRGHPPRPLDILTGLLRGLGVPPAQIPASTAEAALRYQSMLAGRRLLIVADNALDASQVRPLIPADNACAVLATSRSRLPTLLATRIAVGALDEASSVQLLALTGTGERFAREHAAAMELARLCGHHPLALRIAGARLVARPEWSLAGFAARLRHPARRLDELQAEGLSVRACIARSYRRLLGTTLAGRARSARAFQLLGLFDHDEFDVTDVAALLGTDTHQAACALDELVEARLIEPVTENAFRMHELIRLYAAELAASPGMRRHNPLPDGTRQQPPRRSGMYVS</sequence>
<dbReference type="InterPro" id="IPR001867">
    <property type="entry name" value="OmpR/PhoB-type_DNA-bd"/>
</dbReference>
<dbReference type="InterPro" id="IPR036388">
    <property type="entry name" value="WH-like_DNA-bd_sf"/>
</dbReference>
<feature type="compositionally biased region" description="Basic residues" evidence="7">
    <location>
        <begin position="71"/>
        <end position="143"/>
    </location>
</feature>
<dbReference type="SUPFAM" id="SSF48452">
    <property type="entry name" value="TPR-like"/>
    <property type="match status" value="1"/>
</dbReference>
<dbReference type="Gene3D" id="3.40.50.300">
    <property type="entry name" value="P-loop containing nucleotide triphosphate hydrolases"/>
    <property type="match status" value="1"/>
</dbReference>
<comment type="similarity">
    <text evidence="1">Belongs to the AfsR/DnrI/RedD regulatory family.</text>
</comment>
<proteinExistence type="inferred from homology"/>
<dbReference type="PROSITE" id="PS51755">
    <property type="entry name" value="OMPR_PHOB"/>
    <property type="match status" value="1"/>
</dbReference>
<keyword evidence="4 6" id="KW-0238">DNA-binding</keyword>
<organism evidence="9 10">
    <name type="scientific">Streptomyces pristinaespiralis (strain ATCC 25486 / DSM 40338 / CBS 914.69 / JCM 4507 / KCC S-0507 / NBRC 13074 / NRRL 2958 / 5647)</name>
    <dbReference type="NCBI Taxonomy" id="457429"/>
    <lineage>
        <taxon>Bacteria</taxon>
        <taxon>Bacillati</taxon>
        <taxon>Actinomycetota</taxon>
        <taxon>Actinomycetes</taxon>
        <taxon>Kitasatosporales</taxon>
        <taxon>Streptomycetaceae</taxon>
        <taxon>Streptomyces</taxon>
    </lineage>
</organism>
<keyword evidence="10" id="KW-1185">Reference proteome</keyword>
<dbReference type="EMBL" id="CM000950">
    <property type="protein sequence ID" value="EDY65819.1"/>
    <property type="molecule type" value="Genomic_DNA"/>
</dbReference>
<dbReference type="Pfam" id="PF03704">
    <property type="entry name" value="BTAD"/>
    <property type="match status" value="1"/>
</dbReference>
<dbReference type="Pfam" id="PF00486">
    <property type="entry name" value="Trans_reg_C"/>
    <property type="match status" value="1"/>
</dbReference>
<evidence type="ECO:0000256" key="6">
    <source>
        <dbReference type="PROSITE-ProRule" id="PRU01091"/>
    </source>
</evidence>
<evidence type="ECO:0000256" key="3">
    <source>
        <dbReference type="ARBA" id="ARBA00023015"/>
    </source>
</evidence>
<evidence type="ECO:0000256" key="7">
    <source>
        <dbReference type="SAM" id="MobiDB-lite"/>
    </source>
</evidence>
<dbReference type="CDD" id="cd15831">
    <property type="entry name" value="BTAD"/>
    <property type="match status" value="1"/>
</dbReference>
<protein>
    <submittedName>
        <fullName evidence="9">Transcriptional regulator</fullName>
    </submittedName>
</protein>
<dbReference type="eggNOG" id="COG3629">
    <property type="taxonomic scope" value="Bacteria"/>
</dbReference>
<evidence type="ECO:0000256" key="1">
    <source>
        <dbReference type="ARBA" id="ARBA00005820"/>
    </source>
</evidence>
<dbReference type="Proteomes" id="UP000002805">
    <property type="component" value="Chromosome"/>
</dbReference>
<evidence type="ECO:0000256" key="4">
    <source>
        <dbReference type="ARBA" id="ARBA00023125"/>
    </source>
</evidence>
<keyword evidence="5" id="KW-0804">Transcription</keyword>
<dbReference type="InterPro" id="IPR005158">
    <property type="entry name" value="BTAD"/>
</dbReference>
<dbReference type="GO" id="GO:0000160">
    <property type="term" value="P:phosphorelay signal transduction system"/>
    <property type="evidence" value="ECO:0007669"/>
    <property type="project" value="UniProtKB-KW"/>
</dbReference>
<feature type="region of interest" description="Disordered" evidence="7">
    <location>
        <begin position="766"/>
        <end position="789"/>
    </location>
</feature>
<feature type="DNA-binding region" description="OmpR/PhoB-type" evidence="6">
    <location>
        <begin position="155"/>
        <end position="253"/>
    </location>
</feature>
<evidence type="ECO:0000313" key="9">
    <source>
        <dbReference type="EMBL" id="EDY65819.1"/>
    </source>
</evidence>
<feature type="compositionally biased region" description="Basic residues" evidence="7">
    <location>
        <begin position="29"/>
        <end position="45"/>
    </location>
</feature>
<dbReference type="PANTHER" id="PTHR35807">
    <property type="entry name" value="TRANSCRIPTIONAL REGULATOR REDD-RELATED"/>
    <property type="match status" value="1"/>
</dbReference>
<keyword evidence="3" id="KW-0805">Transcription regulation</keyword>
<dbReference type="PANTHER" id="PTHR35807:SF1">
    <property type="entry name" value="TRANSCRIPTIONAL REGULATOR REDD"/>
    <property type="match status" value="1"/>
</dbReference>
<dbReference type="PRINTS" id="PR00364">
    <property type="entry name" value="DISEASERSIST"/>
</dbReference>
<dbReference type="SMART" id="SM00862">
    <property type="entry name" value="Trans_reg_C"/>
    <property type="match status" value="1"/>
</dbReference>
<evidence type="ECO:0000313" key="10">
    <source>
        <dbReference type="Proteomes" id="UP000002805"/>
    </source>
</evidence>